<dbReference type="AlphaFoldDB" id="A0A2T7PHB6"/>
<dbReference type="SMART" id="SM00181">
    <property type="entry name" value="EGF"/>
    <property type="match status" value="3"/>
</dbReference>
<dbReference type="PROSITE" id="PS01186">
    <property type="entry name" value="EGF_2"/>
    <property type="match status" value="1"/>
</dbReference>
<feature type="signal peptide" evidence="7">
    <location>
        <begin position="1"/>
        <end position="19"/>
    </location>
</feature>
<dbReference type="PROSITE" id="PS50940">
    <property type="entry name" value="CHIT_BIND_II"/>
    <property type="match status" value="1"/>
</dbReference>
<organism evidence="10 11">
    <name type="scientific">Pomacea canaliculata</name>
    <name type="common">Golden apple snail</name>
    <dbReference type="NCBI Taxonomy" id="400727"/>
    <lineage>
        <taxon>Eukaryota</taxon>
        <taxon>Metazoa</taxon>
        <taxon>Spiralia</taxon>
        <taxon>Lophotrochozoa</taxon>
        <taxon>Mollusca</taxon>
        <taxon>Gastropoda</taxon>
        <taxon>Caenogastropoda</taxon>
        <taxon>Architaenioglossa</taxon>
        <taxon>Ampullarioidea</taxon>
        <taxon>Ampullariidae</taxon>
        <taxon>Pomacea</taxon>
    </lineage>
</organism>
<feature type="domain" description="Chitin-binding type-2" evidence="9">
    <location>
        <begin position="24"/>
        <end position="83"/>
    </location>
</feature>
<evidence type="ECO:0000256" key="4">
    <source>
        <dbReference type="ARBA" id="ARBA00023157"/>
    </source>
</evidence>
<sequence length="486" mass="52361">MLDVKTAVILAVLCGSVQGLVKYDSLCSSSTRTVAFSPDDRDCRLFYECNWSTWIPKTCGPGTVFNPTYNICDHPFNVPGCEGTSRLSNTSQVFAPPTLVKMEVRAQRLAFLTRAPVLQATSPVLVPLVHVRMEEVAVPLGQIICALAVLVLRDSTVKQLPIPAPLPLVKMEVCALLLGLLITATVLQDLLEPHARQLSIPAPLPLVKMEVCALLLGLLIPATVLQDLLEPHARQLPLVLPVHVRMEEPAMCLGQVISAVADLVLQGPTVRQNELTSLSRNDVDVCCLPASLTFACGSNPCQNGGSCVQQLSGYLCFCPTGFRGADCEIAGSPCSSNPCLNGGQCVTFGTGYACSCPAGTFGANCQTATLTSTACSVNPCQNNGTCQLASNTLGYVCRCDSLHTGTNCQLRSSSGRVRARTTFPVMDCGNLRQRVLSPVLHHHPRRVPLPDFEDRRYVYVCNGTGLYHQLACPIDKIYDPRQYVCV</sequence>
<protein>
    <recommendedName>
        <fullName evidence="12">Chitinase</fullName>
    </recommendedName>
</protein>
<proteinExistence type="predicted"/>
<dbReference type="SUPFAM" id="SSF57625">
    <property type="entry name" value="Invertebrate chitin-binding proteins"/>
    <property type="match status" value="1"/>
</dbReference>
<keyword evidence="5" id="KW-0325">Glycoprotein</keyword>
<comment type="caution">
    <text evidence="10">The sequence shown here is derived from an EMBL/GenBank/DDBJ whole genome shotgun (WGS) entry which is preliminary data.</text>
</comment>
<evidence type="ECO:0000256" key="2">
    <source>
        <dbReference type="ARBA" id="ARBA00022729"/>
    </source>
</evidence>
<evidence type="ECO:0000256" key="7">
    <source>
        <dbReference type="SAM" id="SignalP"/>
    </source>
</evidence>
<keyword evidence="1 6" id="KW-0245">EGF-like domain</keyword>
<dbReference type="OrthoDB" id="406708at2759"/>
<dbReference type="Pfam" id="PF00008">
    <property type="entry name" value="EGF"/>
    <property type="match status" value="2"/>
</dbReference>
<dbReference type="GO" id="GO:0005509">
    <property type="term" value="F:calcium ion binding"/>
    <property type="evidence" value="ECO:0007669"/>
    <property type="project" value="InterPro"/>
</dbReference>
<evidence type="ECO:0008006" key="12">
    <source>
        <dbReference type="Google" id="ProtNLM"/>
    </source>
</evidence>
<keyword evidence="3" id="KW-0677">Repeat</keyword>
<dbReference type="InterPro" id="IPR001881">
    <property type="entry name" value="EGF-like_Ca-bd_dom"/>
</dbReference>
<dbReference type="Proteomes" id="UP000245119">
    <property type="component" value="Linkage Group LG4"/>
</dbReference>
<accession>A0A2T7PHB6</accession>
<dbReference type="FunFam" id="2.10.25.10:FF:000472">
    <property type="entry name" value="Uncharacterized protein, isoform A"/>
    <property type="match status" value="1"/>
</dbReference>
<dbReference type="GO" id="GO:0005576">
    <property type="term" value="C:extracellular region"/>
    <property type="evidence" value="ECO:0007669"/>
    <property type="project" value="InterPro"/>
</dbReference>
<dbReference type="InterPro" id="IPR000742">
    <property type="entry name" value="EGF"/>
</dbReference>
<dbReference type="Gene3D" id="2.170.140.10">
    <property type="entry name" value="Chitin binding domain"/>
    <property type="match status" value="1"/>
</dbReference>
<dbReference type="SMART" id="SM00179">
    <property type="entry name" value="EGF_CA"/>
    <property type="match status" value="2"/>
</dbReference>
<dbReference type="InterPro" id="IPR002557">
    <property type="entry name" value="Chitin-bd_dom"/>
</dbReference>
<gene>
    <name evidence="10" type="ORF">C0Q70_08262</name>
</gene>
<keyword evidence="2 7" id="KW-0732">Signal</keyword>
<feature type="disulfide bond" evidence="6">
    <location>
        <begin position="399"/>
        <end position="408"/>
    </location>
</feature>
<evidence type="ECO:0000313" key="10">
    <source>
        <dbReference type="EMBL" id="PVD32815.1"/>
    </source>
</evidence>
<dbReference type="SUPFAM" id="SSF57196">
    <property type="entry name" value="EGF/Laminin"/>
    <property type="match status" value="3"/>
</dbReference>
<feature type="chain" id="PRO_5015700627" description="Chitinase" evidence="7">
    <location>
        <begin position="20"/>
        <end position="486"/>
    </location>
</feature>
<dbReference type="Gene3D" id="2.10.25.10">
    <property type="entry name" value="Laminin"/>
    <property type="match status" value="3"/>
</dbReference>
<dbReference type="EMBL" id="PZQS01000004">
    <property type="protein sequence ID" value="PVD32815.1"/>
    <property type="molecule type" value="Genomic_DNA"/>
</dbReference>
<dbReference type="CDD" id="cd00054">
    <property type="entry name" value="EGF_CA"/>
    <property type="match status" value="3"/>
</dbReference>
<dbReference type="InterPro" id="IPR051022">
    <property type="entry name" value="Notch_Cell-Fate_Det"/>
</dbReference>
<feature type="domain" description="EGF-like" evidence="8">
    <location>
        <begin position="371"/>
        <end position="409"/>
    </location>
</feature>
<evidence type="ECO:0000259" key="8">
    <source>
        <dbReference type="PROSITE" id="PS50026"/>
    </source>
</evidence>
<feature type="disulfide bond" evidence="6">
    <location>
        <begin position="380"/>
        <end position="397"/>
    </location>
</feature>
<evidence type="ECO:0000313" key="11">
    <source>
        <dbReference type="Proteomes" id="UP000245119"/>
    </source>
</evidence>
<keyword evidence="4 6" id="KW-1015">Disulfide bond</keyword>
<evidence type="ECO:0000256" key="1">
    <source>
        <dbReference type="ARBA" id="ARBA00022536"/>
    </source>
</evidence>
<reference evidence="10 11" key="1">
    <citation type="submission" date="2018-04" db="EMBL/GenBank/DDBJ databases">
        <title>The genome of golden apple snail Pomacea canaliculata provides insight into stress tolerance and invasive adaptation.</title>
        <authorList>
            <person name="Liu C."/>
            <person name="Liu B."/>
            <person name="Ren Y."/>
            <person name="Zhang Y."/>
            <person name="Wang H."/>
            <person name="Li S."/>
            <person name="Jiang F."/>
            <person name="Yin L."/>
            <person name="Zhang G."/>
            <person name="Qian W."/>
            <person name="Fan W."/>
        </authorList>
    </citation>
    <scope>NUCLEOTIDE SEQUENCE [LARGE SCALE GENOMIC DNA]</scope>
    <source>
        <strain evidence="10">SZHN2017</strain>
        <tissue evidence="10">Muscle</tissue>
    </source>
</reference>
<dbReference type="PANTHER" id="PTHR24049">
    <property type="entry name" value="CRUMBS FAMILY MEMBER"/>
    <property type="match status" value="1"/>
</dbReference>
<keyword evidence="11" id="KW-1185">Reference proteome</keyword>
<evidence type="ECO:0000256" key="3">
    <source>
        <dbReference type="ARBA" id="ARBA00022737"/>
    </source>
</evidence>
<dbReference type="PROSITE" id="PS50026">
    <property type="entry name" value="EGF_3"/>
    <property type="match status" value="3"/>
</dbReference>
<name>A0A2T7PHB6_POMCA</name>
<feature type="domain" description="EGF-like" evidence="8">
    <location>
        <begin position="292"/>
        <end position="328"/>
    </location>
</feature>
<dbReference type="PROSITE" id="PS00022">
    <property type="entry name" value="EGF_1"/>
    <property type="match status" value="3"/>
</dbReference>
<dbReference type="Pfam" id="PF01607">
    <property type="entry name" value="CBM_14"/>
    <property type="match status" value="1"/>
</dbReference>
<evidence type="ECO:0000256" key="5">
    <source>
        <dbReference type="ARBA" id="ARBA00023180"/>
    </source>
</evidence>
<comment type="caution">
    <text evidence="6">Lacks conserved residue(s) required for the propagation of feature annotation.</text>
</comment>
<feature type="disulfide bond" evidence="6">
    <location>
        <begin position="356"/>
        <end position="365"/>
    </location>
</feature>
<feature type="disulfide bond" evidence="6">
    <location>
        <begin position="318"/>
        <end position="327"/>
    </location>
</feature>
<dbReference type="SMART" id="SM00494">
    <property type="entry name" value="ChtBD2"/>
    <property type="match status" value="1"/>
</dbReference>
<feature type="domain" description="EGF-like" evidence="8">
    <location>
        <begin position="330"/>
        <end position="366"/>
    </location>
</feature>
<dbReference type="GO" id="GO:0008061">
    <property type="term" value="F:chitin binding"/>
    <property type="evidence" value="ECO:0007669"/>
    <property type="project" value="InterPro"/>
</dbReference>
<evidence type="ECO:0000259" key="9">
    <source>
        <dbReference type="PROSITE" id="PS50940"/>
    </source>
</evidence>
<evidence type="ECO:0000256" key="6">
    <source>
        <dbReference type="PROSITE-ProRule" id="PRU00076"/>
    </source>
</evidence>
<dbReference type="InterPro" id="IPR036508">
    <property type="entry name" value="Chitin-bd_dom_sf"/>
</dbReference>